<comment type="caution">
    <text evidence="3">The sequence shown here is derived from an EMBL/GenBank/DDBJ whole genome shotgun (WGS) entry which is preliminary data.</text>
</comment>
<evidence type="ECO:0000313" key="3">
    <source>
        <dbReference type="EMBL" id="HIZ37935.1"/>
    </source>
</evidence>
<organism evidence="3 4">
    <name type="scientific">Candidatus Ruania gallistercoris</name>
    <dbReference type="NCBI Taxonomy" id="2838746"/>
    <lineage>
        <taxon>Bacteria</taxon>
        <taxon>Bacillati</taxon>
        <taxon>Actinomycetota</taxon>
        <taxon>Actinomycetes</taxon>
        <taxon>Micrococcales</taxon>
        <taxon>Ruaniaceae</taxon>
        <taxon>Ruania</taxon>
    </lineage>
</organism>
<dbReference type="AlphaFoldDB" id="A0A9D2EID6"/>
<keyword evidence="2" id="KW-0812">Transmembrane</keyword>
<sequence>MTERKTVTGPRRRQRRARRPATSDIDAQTRLGDVYLRGLMRTQLRLGLTVALSTLGLLAALPLVFALAPGTATPAIAGIPVPWLLLGAGVYPLLAGVAWLYVRQSERVEREFTDLMDRR</sequence>
<feature type="transmembrane region" description="Helical" evidence="2">
    <location>
        <begin position="80"/>
        <end position="102"/>
    </location>
</feature>
<keyword evidence="2" id="KW-1133">Transmembrane helix</keyword>
<feature type="compositionally biased region" description="Basic residues" evidence="1">
    <location>
        <begin position="10"/>
        <end position="19"/>
    </location>
</feature>
<reference evidence="3" key="2">
    <citation type="submission" date="2021-04" db="EMBL/GenBank/DDBJ databases">
        <authorList>
            <person name="Gilroy R."/>
        </authorList>
    </citation>
    <scope>NUCLEOTIDE SEQUENCE</scope>
    <source>
        <strain evidence="3">ChiGjej4B4-7305</strain>
    </source>
</reference>
<evidence type="ECO:0000256" key="1">
    <source>
        <dbReference type="SAM" id="MobiDB-lite"/>
    </source>
</evidence>
<reference evidence="3" key="1">
    <citation type="journal article" date="2021" name="PeerJ">
        <title>Extensive microbial diversity within the chicken gut microbiome revealed by metagenomics and culture.</title>
        <authorList>
            <person name="Gilroy R."/>
            <person name="Ravi A."/>
            <person name="Getino M."/>
            <person name="Pursley I."/>
            <person name="Horton D.L."/>
            <person name="Alikhan N.F."/>
            <person name="Baker D."/>
            <person name="Gharbi K."/>
            <person name="Hall N."/>
            <person name="Watson M."/>
            <person name="Adriaenssens E.M."/>
            <person name="Foster-Nyarko E."/>
            <person name="Jarju S."/>
            <person name="Secka A."/>
            <person name="Antonio M."/>
            <person name="Oren A."/>
            <person name="Chaudhuri R.R."/>
            <person name="La Ragione R."/>
            <person name="Hildebrand F."/>
            <person name="Pallen M.J."/>
        </authorList>
    </citation>
    <scope>NUCLEOTIDE SEQUENCE</scope>
    <source>
        <strain evidence="3">ChiGjej4B4-7305</strain>
    </source>
</reference>
<protein>
    <submittedName>
        <fullName evidence="3">DUF485 domain-containing protein</fullName>
    </submittedName>
</protein>
<feature type="transmembrane region" description="Helical" evidence="2">
    <location>
        <begin position="46"/>
        <end position="68"/>
    </location>
</feature>
<evidence type="ECO:0000256" key="2">
    <source>
        <dbReference type="SAM" id="Phobius"/>
    </source>
</evidence>
<dbReference type="Proteomes" id="UP000824037">
    <property type="component" value="Unassembled WGS sequence"/>
</dbReference>
<dbReference type="EMBL" id="DXBY01000329">
    <property type="protein sequence ID" value="HIZ37935.1"/>
    <property type="molecule type" value="Genomic_DNA"/>
</dbReference>
<feature type="region of interest" description="Disordered" evidence="1">
    <location>
        <begin position="1"/>
        <end position="23"/>
    </location>
</feature>
<proteinExistence type="predicted"/>
<name>A0A9D2EID6_9MICO</name>
<keyword evidence="2" id="KW-0472">Membrane</keyword>
<accession>A0A9D2EID6</accession>
<evidence type="ECO:0000313" key="4">
    <source>
        <dbReference type="Proteomes" id="UP000824037"/>
    </source>
</evidence>
<gene>
    <name evidence="3" type="ORF">H9815_19340</name>
</gene>